<dbReference type="GO" id="GO:0003677">
    <property type="term" value="F:DNA binding"/>
    <property type="evidence" value="ECO:0007669"/>
    <property type="project" value="UniProtKB-KW"/>
</dbReference>
<evidence type="ECO:0000313" key="6">
    <source>
        <dbReference type="Proteomes" id="UP000322025"/>
    </source>
</evidence>
<dbReference type="EMBL" id="VMSO01000017">
    <property type="protein sequence ID" value="KAA8500768.1"/>
    <property type="molecule type" value="Genomic_DNA"/>
</dbReference>
<evidence type="ECO:0000256" key="2">
    <source>
        <dbReference type="ARBA" id="ARBA00023125"/>
    </source>
</evidence>
<keyword evidence="1" id="KW-0805">Transcription regulation</keyword>
<evidence type="ECO:0000313" key="5">
    <source>
        <dbReference type="EMBL" id="KAA8500768.1"/>
    </source>
</evidence>
<dbReference type="SUPFAM" id="SSF46785">
    <property type="entry name" value="Winged helix' DNA-binding domain"/>
    <property type="match status" value="1"/>
</dbReference>
<dbReference type="InterPro" id="IPR022689">
    <property type="entry name" value="Iron_dep_repressor"/>
</dbReference>
<evidence type="ECO:0000259" key="4">
    <source>
        <dbReference type="PROSITE" id="PS50995"/>
    </source>
</evidence>
<name>A0A5M9HVL7_9FIRM</name>
<dbReference type="SMART" id="SM00347">
    <property type="entry name" value="HTH_MARR"/>
    <property type="match status" value="1"/>
</dbReference>
<dbReference type="PROSITE" id="PS01117">
    <property type="entry name" value="HTH_MARR_1"/>
    <property type="match status" value="1"/>
</dbReference>
<dbReference type="GO" id="GO:0046914">
    <property type="term" value="F:transition metal ion binding"/>
    <property type="evidence" value="ECO:0007669"/>
    <property type="project" value="InterPro"/>
</dbReference>
<dbReference type="Gene3D" id="1.10.10.10">
    <property type="entry name" value="Winged helix-like DNA-binding domain superfamily/Winged helix DNA-binding domain"/>
    <property type="match status" value="1"/>
</dbReference>
<dbReference type="GO" id="GO:0003700">
    <property type="term" value="F:DNA-binding transcription factor activity"/>
    <property type="evidence" value="ECO:0007669"/>
    <property type="project" value="InterPro"/>
</dbReference>
<dbReference type="OrthoDB" id="6400170at2"/>
<dbReference type="PRINTS" id="PR00598">
    <property type="entry name" value="HTHMARR"/>
</dbReference>
<sequence length="148" mass="17172">MQCDVNEMPVFGVMGLVMHKMMNRAKEMYQEFDLNKSQAGILFALHRNASMSQKELAARLNVTPPSITSSIQKMERDGYLTRHTDQDDQRVMRLTLTEKGESCIQGVYTVAEQMEQLMFRGMSREEILLLKRLLLQIKDNLSERKDIQ</sequence>
<dbReference type="Pfam" id="PF12802">
    <property type="entry name" value="MarR_2"/>
    <property type="match status" value="1"/>
</dbReference>
<dbReference type="InterPro" id="IPR036388">
    <property type="entry name" value="WH-like_DNA-bd_sf"/>
</dbReference>
<dbReference type="InterPro" id="IPR036390">
    <property type="entry name" value="WH_DNA-bd_sf"/>
</dbReference>
<evidence type="ECO:0000256" key="3">
    <source>
        <dbReference type="ARBA" id="ARBA00023163"/>
    </source>
</evidence>
<reference evidence="5 6" key="1">
    <citation type="submission" date="2019-07" db="EMBL/GenBank/DDBJ databases">
        <authorList>
            <person name="Wongkuna S."/>
            <person name="Scaria J."/>
        </authorList>
    </citation>
    <scope>NUCLEOTIDE SEQUENCE [LARGE SCALE GENOMIC DNA]</scope>
    <source>
        <strain evidence="5 6">SW178</strain>
    </source>
</reference>
<dbReference type="InterPro" id="IPR000835">
    <property type="entry name" value="HTH_MarR-typ"/>
</dbReference>
<organism evidence="5 6">
    <name type="scientific">Mediterraneibacter catenae</name>
    <dbReference type="NCBI Taxonomy" id="2594882"/>
    <lineage>
        <taxon>Bacteria</taxon>
        <taxon>Bacillati</taxon>
        <taxon>Bacillota</taxon>
        <taxon>Clostridia</taxon>
        <taxon>Lachnospirales</taxon>
        <taxon>Lachnospiraceae</taxon>
        <taxon>Mediterraneibacter</taxon>
    </lineage>
</organism>
<comment type="caution">
    <text evidence="5">The sequence shown here is derived from an EMBL/GenBank/DDBJ whole genome shotgun (WGS) entry which is preliminary data.</text>
</comment>
<gene>
    <name evidence="5" type="ORF">FNY66_11835</name>
</gene>
<dbReference type="PANTHER" id="PTHR42756">
    <property type="entry name" value="TRANSCRIPTIONAL REGULATOR, MARR"/>
    <property type="match status" value="1"/>
</dbReference>
<accession>A0A5M9HVL7</accession>
<keyword evidence="3" id="KW-0804">Transcription</keyword>
<dbReference type="PROSITE" id="PS50995">
    <property type="entry name" value="HTH_MARR_2"/>
    <property type="match status" value="1"/>
</dbReference>
<keyword evidence="6" id="KW-1185">Reference proteome</keyword>
<dbReference type="SMART" id="SM00529">
    <property type="entry name" value="HTH_DTXR"/>
    <property type="match status" value="1"/>
</dbReference>
<protein>
    <submittedName>
        <fullName evidence="5">MarR family transcriptional regulator</fullName>
    </submittedName>
</protein>
<dbReference type="RefSeq" id="WP_087151932.1">
    <property type="nucleotide sequence ID" value="NZ_VMSO01000017.1"/>
</dbReference>
<evidence type="ECO:0000256" key="1">
    <source>
        <dbReference type="ARBA" id="ARBA00023015"/>
    </source>
</evidence>
<dbReference type="InterPro" id="IPR023187">
    <property type="entry name" value="Tscrpt_reg_MarR-type_CS"/>
</dbReference>
<keyword evidence="2" id="KW-0238">DNA-binding</keyword>
<dbReference type="Proteomes" id="UP000322025">
    <property type="component" value="Unassembled WGS sequence"/>
</dbReference>
<feature type="domain" description="HTH marR-type" evidence="4">
    <location>
        <begin position="7"/>
        <end position="139"/>
    </location>
</feature>
<dbReference type="AlphaFoldDB" id="A0A5M9HVL7"/>
<dbReference type="PANTHER" id="PTHR42756:SF1">
    <property type="entry name" value="TRANSCRIPTIONAL REPRESSOR OF EMRAB OPERON"/>
    <property type="match status" value="1"/>
</dbReference>
<proteinExistence type="predicted"/>